<dbReference type="InterPro" id="IPR029063">
    <property type="entry name" value="SAM-dependent_MTases_sf"/>
</dbReference>
<comment type="caution">
    <text evidence="2">The sequence shown here is derived from an EMBL/GenBank/DDBJ whole genome shotgun (WGS) entry which is preliminary data.</text>
</comment>
<evidence type="ECO:0000313" key="3">
    <source>
        <dbReference type="Proteomes" id="UP000193642"/>
    </source>
</evidence>
<organism evidence="2 3">
    <name type="scientific">Rhizoclosmatium globosum</name>
    <dbReference type="NCBI Taxonomy" id="329046"/>
    <lineage>
        <taxon>Eukaryota</taxon>
        <taxon>Fungi</taxon>
        <taxon>Fungi incertae sedis</taxon>
        <taxon>Chytridiomycota</taxon>
        <taxon>Chytridiomycota incertae sedis</taxon>
        <taxon>Chytridiomycetes</taxon>
        <taxon>Chytridiales</taxon>
        <taxon>Chytriomycetaceae</taxon>
        <taxon>Rhizoclosmatium</taxon>
    </lineage>
</organism>
<dbReference type="PANTHER" id="PTHR20974:SF0">
    <property type="entry name" value="UPF0585 PROTEIN CG18661"/>
    <property type="match status" value="1"/>
</dbReference>
<dbReference type="Proteomes" id="UP000193642">
    <property type="component" value="Unassembled WGS sequence"/>
</dbReference>
<protein>
    <submittedName>
        <fullName evidence="2">DUF938-domain-containing protein</fullName>
    </submittedName>
</protein>
<dbReference type="Pfam" id="PF06080">
    <property type="entry name" value="DUF938"/>
    <property type="match status" value="1"/>
</dbReference>
<dbReference type="SUPFAM" id="SSF53335">
    <property type="entry name" value="S-adenosyl-L-methionine-dependent methyltransferases"/>
    <property type="match status" value="1"/>
</dbReference>
<dbReference type="InterPro" id="IPR010342">
    <property type="entry name" value="DUF938"/>
</dbReference>
<proteinExistence type="inferred from homology"/>
<dbReference type="EMBL" id="MCGO01000019">
    <property type="protein sequence ID" value="ORY45502.1"/>
    <property type="molecule type" value="Genomic_DNA"/>
</dbReference>
<comment type="similarity">
    <text evidence="1">Belongs to the UPF0585 family.</text>
</comment>
<gene>
    <name evidence="2" type="ORF">BCR33DRAFT_716187</name>
</gene>
<sequence length="156" mass="16777">MDPKLISPAAARNIPPILKALEPLVQSLETSQKGPLRALEVASGPGQHLIAFAQTFPNVTWTPSEVNEENIASGLTNIEPPLLIDASSSRAEWKISDASMDLIVNVNMVHISPWSASQGLFAASGNILRPNGLLSNLDFDASLKSSNNHILVYQKK</sequence>
<evidence type="ECO:0000313" key="2">
    <source>
        <dbReference type="EMBL" id="ORY45502.1"/>
    </source>
</evidence>
<accession>A0A1Y2CER3</accession>
<keyword evidence="3" id="KW-1185">Reference proteome</keyword>
<reference evidence="2 3" key="1">
    <citation type="submission" date="2016-07" db="EMBL/GenBank/DDBJ databases">
        <title>Pervasive Adenine N6-methylation of Active Genes in Fungi.</title>
        <authorList>
            <consortium name="DOE Joint Genome Institute"/>
            <person name="Mondo S.J."/>
            <person name="Dannebaum R.O."/>
            <person name="Kuo R.C."/>
            <person name="Labutti K."/>
            <person name="Haridas S."/>
            <person name="Kuo A."/>
            <person name="Salamov A."/>
            <person name="Ahrendt S.R."/>
            <person name="Lipzen A."/>
            <person name="Sullivan W."/>
            <person name="Andreopoulos W.B."/>
            <person name="Clum A."/>
            <person name="Lindquist E."/>
            <person name="Daum C."/>
            <person name="Ramamoorthy G.K."/>
            <person name="Gryganskyi A."/>
            <person name="Culley D."/>
            <person name="Magnuson J.K."/>
            <person name="James T.Y."/>
            <person name="O'Malley M.A."/>
            <person name="Stajich J.E."/>
            <person name="Spatafora J.W."/>
            <person name="Visel A."/>
            <person name="Grigoriev I.V."/>
        </authorList>
    </citation>
    <scope>NUCLEOTIDE SEQUENCE [LARGE SCALE GENOMIC DNA]</scope>
    <source>
        <strain evidence="2 3">JEL800</strain>
    </source>
</reference>
<dbReference type="Gene3D" id="3.40.50.150">
    <property type="entry name" value="Vaccinia Virus protein VP39"/>
    <property type="match status" value="1"/>
</dbReference>
<evidence type="ECO:0000256" key="1">
    <source>
        <dbReference type="ARBA" id="ARBA00008308"/>
    </source>
</evidence>
<name>A0A1Y2CER3_9FUNG</name>
<dbReference type="AlphaFoldDB" id="A0A1Y2CER3"/>
<dbReference type="OrthoDB" id="10258744at2759"/>
<dbReference type="PANTHER" id="PTHR20974">
    <property type="entry name" value="UPF0585 PROTEIN CG18661"/>
    <property type="match status" value="1"/>
</dbReference>